<name>A0A1K2IGE3_9FLAO</name>
<gene>
    <name evidence="1" type="ORF">SAMN05216324_102387</name>
</gene>
<protein>
    <submittedName>
        <fullName evidence="1">Uncharacterized protein</fullName>
    </submittedName>
</protein>
<accession>A0A1K2IGE3</accession>
<evidence type="ECO:0000313" key="2">
    <source>
        <dbReference type="Proteomes" id="UP000182034"/>
    </source>
</evidence>
<dbReference type="EMBL" id="FPKW01000002">
    <property type="protein sequence ID" value="SFZ91509.1"/>
    <property type="molecule type" value="Genomic_DNA"/>
</dbReference>
<dbReference type="AlphaFoldDB" id="A0A1K2IGE3"/>
<dbReference type="Proteomes" id="UP000182034">
    <property type="component" value="Unassembled WGS sequence"/>
</dbReference>
<sequence>MKHWSFNLSLLKNLTTKGTKAMTELFNFSYFENKSSQKNKNQRFLKTYVFLFAVHYKLK</sequence>
<keyword evidence="2" id="KW-1185">Reference proteome</keyword>
<dbReference type="STRING" id="1612149.SAMN05216324_102387"/>
<reference evidence="2" key="1">
    <citation type="submission" date="2016-10" db="EMBL/GenBank/DDBJ databases">
        <authorList>
            <person name="Varghese N."/>
            <person name="Submissions S."/>
        </authorList>
    </citation>
    <scope>NUCLEOTIDE SEQUENCE [LARGE SCALE GENOMIC DNA]</scope>
    <source>
        <strain evidence="2">SUR2</strain>
    </source>
</reference>
<organism evidence="1 2">
    <name type="scientific">Chryseobacterium limigenitum</name>
    <dbReference type="NCBI Taxonomy" id="1612149"/>
    <lineage>
        <taxon>Bacteria</taxon>
        <taxon>Pseudomonadati</taxon>
        <taxon>Bacteroidota</taxon>
        <taxon>Flavobacteriia</taxon>
        <taxon>Flavobacteriales</taxon>
        <taxon>Weeksellaceae</taxon>
        <taxon>Chryseobacterium group</taxon>
        <taxon>Chryseobacterium</taxon>
    </lineage>
</organism>
<proteinExistence type="predicted"/>
<evidence type="ECO:0000313" key="1">
    <source>
        <dbReference type="EMBL" id="SFZ91509.1"/>
    </source>
</evidence>